<keyword evidence="1" id="KW-0677">Repeat</keyword>
<evidence type="ECO:0000313" key="5">
    <source>
        <dbReference type="Proteomes" id="UP000002318"/>
    </source>
</evidence>
<dbReference type="PANTHER" id="PTHR44943:SF4">
    <property type="entry name" value="TPR REPEAT-CONTAINING PROTEIN MJ0798"/>
    <property type="match status" value="1"/>
</dbReference>
<dbReference type="eggNOG" id="COG0457">
    <property type="taxonomic scope" value="Bacteria"/>
</dbReference>
<dbReference type="HOGENOM" id="CLU_064073_0_0_12"/>
<dbReference type="SUPFAM" id="SSF48452">
    <property type="entry name" value="TPR-like"/>
    <property type="match status" value="2"/>
</dbReference>
<keyword evidence="2 3" id="KW-0802">TPR repeat</keyword>
<accession>E1R4G5</accession>
<evidence type="ECO:0000313" key="4">
    <source>
        <dbReference type="EMBL" id="ADK81706.1"/>
    </source>
</evidence>
<dbReference type="PANTHER" id="PTHR44943">
    <property type="entry name" value="CELLULOSE SYNTHASE OPERON PROTEIN C"/>
    <property type="match status" value="1"/>
</dbReference>
<evidence type="ECO:0000256" key="1">
    <source>
        <dbReference type="ARBA" id="ARBA00022737"/>
    </source>
</evidence>
<dbReference type="KEGG" id="ssm:Spirs_2596"/>
<dbReference type="RefSeq" id="WP_013255168.1">
    <property type="nucleotide sequence ID" value="NC_014364.1"/>
</dbReference>
<dbReference type="Pfam" id="PF13181">
    <property type="entry name" value="TPR_8"/>
    <property type="match status" value="1"/>
</dbReference>
<dbReference type="Proteomes" id="UP000002318">
    <property type="component" value="Chromosome"/>
</dbReference>
<dbReference type="OrthoDB" id="317977at2"/>
<dbReference type="SMART" id="SM00028">
    <property type="entry name" value="TPR"/>
    <property type="match status" value="6"/>
</dbReference>
<dbReference type="InterPro" id="IPR051685">
    <property type="entry name" value="Ycf3/AcsC/BcsC/TPR_MFPF"/>
</dbReference>
<sequence length="369" mass="42016">MGGKEELERLLYISLPEDFHRSIGDFSIDPTIMLPVEAPPGMGEVVDFADLSWEMIISAMLKILAWDPAHSHADYFRGFILALQPDIVSTMTEAAIIKAKRLDFDLAEELFLALSRLDPQEEKTPLNLALLYEQQLDLYVDQGRIPLAENAAIKAINTYEKALASFPQSPGVCFNAGYFFLKLRKLGRAKILLSDFLSLAEDNDPRKPKVEKALDELESNDQLDRLFHEAFEAIKEKHEKEGIEKIKSFLSARPEVWSGWFLLGWALRRSGDYTAGKKALYKALELEDKEVDIYNELAICLMELGEYDQCRVVLEKAKAIEPQNVKIISNIAILELKTDNNEEAQRCFREILKIDPQDPLALYYAKDIE</sequence>
<dbReference type="Pfam" id="PF14559">
    <property type="entry name" value="TPR_19"/>
    <property type="match status" value="1"/>
</dbReference>
<gene>
    <name evidence="4" type="ordered locus">Spirs_2596</name>
</gene>
<evidence type="ECO:0000256" key="3">
    <source>
        <dbReference type="PROSITE-ProRule" id="PRU00339"/>
    </source>
</evidence>
<dbReference type="AlphaFoldDB" id="E1R4G5"/>
<dbReference type="STRING" id="573413.Spirs_2596"/>
<keyword evidence="5" id="KW-1185">Reference proteome</keyword>
<feature type="repeat" description="TPR" evidence="3">
    <location>
        <begin position="325"/>
        <end position="358"/>
    </location>
</feature>
<organism evidence="4 5">
    <name type="scientific">Sediminispirochaeta smaragdinae (strain DSM 11293 / JCM 15392 / SEBR 4228)</name>
    <name type="common">Spirochaeta smaragdinae</name>
    <dbReference type="NCBI Taxonomy" id="573413"/>
    <lineage>
        <taxon>Bacteria</taxon>
        <taxon>Pseudomonadati</taxon>
        <taxon>Spirochaetota</taxon>
        <taxon>Spirochaetia</taxon>
        <taxon>Spirochaetales</taxon>
        <taxon>Spirochaetaceae</taxon>
        <taxon>Sediminispirochaeta</taxon>
    </lineage>
</organism>
<name>E1R4G5_SEDSS</name>
<feature type="repeat" description="TPR" evidence="3">
    <location>
        <begin position="291"/>
        <end position="324"/>
    </location>
</feature>
<proteinExistence type="predicted"/>
<dbReference type="PROSITE" id="PS50005">
    <property type="entry name" value="TPR"/>
    <property type="match status" value="2"/>
</dbReference>
<protein>
    <submittedName>
        <fullName evidence="4">Tetratricopeptide TPR_2 repeat protein</fullName>
    </submittedName>
</protein>
<reference evidence="4 5" key="1">
    <citation type="journal article" date="2010" name="Stand. Genomic Sci.">
        <title>Complete genome sequence of Spirochaeta smaragdinae type strain (SEBR 4228).</title>
        <authorList>
            <person name="Mavromatis K."/>
            <person name="Yasawong M."/>
            <person name="Chertkov O."/>
            <person name="Lapidus A."/>
            <person name="Lucas S."/>
            <person name="Nolan M."/>
            <person name="Del Rio T.G."/>
            <person name="Tice H."/>
            <person name="Cheng J.F."/>
            <person name="Pitluck S."/>
            <person name="Liolios K."/>
            <person name="Ivanova N."/>
            <person name="Tapia R."/>
            <person name="Han C."/>
            <person name="Bruce D."/>
            <person name="Goodwin L."/>
            <person name="Pati A."/>
            <person name="Chen A."/>
            <person name="Palaniappan K."/>
            <person name="Land M."/>
            <person name="Hauser L."/>
            <person name="Chang Y.J."/>
            <person name="Jeffries C.D."/>
            <person name="Detter J.C."/>
            <person name="Rohde M."/>
            <person name="Brambilla E."/>
            <person name="Spring S."/>
            <person name="Goker M."/>
            <person name="Sikorski J."/>
            <person name="Woyke T."/>
            <person name="Bristow J."/>
            <person name="Eisen J.A."/>
            <person name="Markowitz V."/>
            <person name="Hugenholtz P."/>
            <person name="Klenk H.P."/>
            <person name="Kyrpides N.C."/>
        </authorList>
    </citation>
    <scope>NUCLEOTIDE SEQUENCE [LARGE SCALE GENOMIC DNA]</scope>
    <source>
        <strain evidence="5">DSM 11293 / JCM 15392 / SEBR 4228</strain>
    </source>
</reference>
<dbReference type="EMBL" id="CP002116">
    <property type="protein sequence ID" value="ADK81706.1"/>
    <property type="molecule type" value="Genomic_DNA"/>
</dbReference>
<dbReference type="Gene3D" id="1.25.40.10">
    <property type="entry name" value="Tetratricopeptide repeat domain"/>
    <property type="match status" value="2"/>
</dbReference>
<evidence type="ECO:0000256" key="2">
    <source>
        <dbReference type="ARBA" id="ARBA00022803"/>
    </source>
</evidence>
<dbReference type="InterPro" id="IPR019734">
    <property type="entry name" value="TPR_rpt"/>
</dbReference>
<dbReference type="InterPro" id="IPR011990">
    <property type="entry name" value="TPR-like_helical_dom_sf"/>
</dbReference>